<evidence type="ECO:0000256" key="4">
    <source>
        <dbReference type="ARBA" id="ARBA00023163"/>
    </source>
</evidence>
<keyword evidence="4" id="KW-0804">Transcription</keyword>
<name>A0ABY6W4M1_9BURK</name>
<sequence length="310" mass="33944">MTLVQLRVFCAVVEQGSFRAAARTLDIAQSTLTQAIQGLEGELGVTLLNRSHQGISLTPIGERFLVRANAILRDCELASQDVMQSRGEEEGNITLGVTSEPLAELLLPVVKRFVERFPRVKVHVTSGYTKMLIERIRDGRLDFALAPLAPQVSDVDLSIERLYRSVPSVIARKGHPKAHVTSIRDLVDCEWVSIRPAGIVGGAENRLISLFNTENLGAPKIVLTAESLLETLHIVCESDYLTIEPRVLSELTLFSGALTSIPIREAFDPRDVCLVARRSAPFTLATQELVSMLVSYSRLVHGPAARNTAG</sequence>
<dbReference type="InterPro" id="IPR005119">
    <property type="entry name" value="LysR_subst-bd"/>
</dbReference>
<dbReference type="Gene3D" id="3.40.190.10">
    <property type="entry name" value="Periplasmic binding protein-like II"/>
    <property type="match status" value="2"/>
</dbReference>
<dbReference type="SUPFAM" id="SSF46785">
    <property type="entry name" value="Winged helix' DNA-binding domain"/>
    <property type="match status" value="1"/>
</dbReference>
<reference evidence="6 7" key="1">
    <citation type="submission" date="2019-08" db="EMBL/GenBank/DDBJ databases">
        <authorList>
            <person name="Peeters C."/>
        </authorList>
    </citation>
    <scope>NUCLEOTIDE SEQUENCE [LARGE SCALE GENOMIC DNA]</scope>
    <source>
        <strain evidence="6 7">LMG 20602</strain>
    </source>
</reference>
<organism evidence="6 7">
    <name type="scientific">Pandoraea capi</name>
    <dbReference type="NCBI Taxonomy" id="2508286"/>
    <lineage>
        <taxon>Bacteria</taxon>
        <taxon>Pseudomonadati</taxon>
        <taxon>Pseudomonadota</taxon>
        <taxon>Betaproteobacteria</taxon>
        <taxon>Burkholderiales</taxon>
        <taxon>Burkholderiaceae</taxon>
        <taxon>Pandoraea</taxon>
    </lineage>
</organism>
<evidence type="ECO:0000256" key="3">
    <source>
        <dbReference type="ARBA" id="ARBA00023125"/>
    </source>
</evidence>
<accession>A0ABY6W4M1</accession>
<keyword evidence="2" id="KW-0805">Transcription regulation</keyword>
<evidence type="ECO:0000256" key="2">
    <source>
        <dbReference type="ARBA" id="ARBA00023015"/>
    </source>
</evidence>
<comment type="caution">
    <text evidence="6">The sequence shown here is derived from an EMBL/GenBank/DDBJ whole genome shotgun (WGS) entry which is preliminary data.</text>
</comment>
<dbReference type="Pfam" id="PF03466">
    <property type="entry name" value="LysR_substrate"/>
    <property type="match status" value="1"/>
</dbReference>
<dbReference type="SUPFAM" id="SSF53850">
    <property type="entry name" value="Periplasmic binding protein-like II"/>
    <property type="match status" value="1"/>
</dbReference>
<dbReference type="PROSITE" id="PS50931">
    <property type="entry name" value="HTH_LYSR"/>
    <property type="match status" value="1"/>
</dbReference>
<dbReference type="InterPro" id="IPR050950">
    <property type="entry name" value="HTH-type_LysR_regulators"/>
</dbReference>
<dbReference type="PANTHER" id="PTHR30419">
    <property type="entry name" value="HTH-TYPE TRANSCRIPTIONAL REGULATOR YBHD"/>
    <property type="match status" value="1"/>
</dbReference>
<evidence type="ECO:0000259" key="5">
    <source>
        <dbReference type="PROSITE" id="PS50931"/>
    </source>
</evidence>
<dbReference type="PRINTS" id="PR00039">
    <property type="entry name" value="HTHLYSR"/>
</dbReference>
<feature type="domain" description="HTH lysR-type" evidence="5">
    <location>
        <begin position="1"/>
        <end position="58"/>
    </location>
</feature>
<dbReference type="Gene3D" id="1.10.10.10">
    <property type="entry name" value="Winged helix-like DNA-binding domain superfamily/Winged helix DNA-binding domain"/>
    <property type="match status" value="1"/>
</dbReference>
<dbReference type="RefSeq" id="WP_069343649.1">
    <property type="nucleotide sequence ID" value="NZ_CABPRV010000008.1"/>
</dbReference>
<gene>
    <name evidence="6" type="ORF">PCA20602_03376</name>
</gene>
<evidence type="ECO:0000256" key="1">
    <source>
        <dbReference type="ARBA" id="ARBA00009437"/>
    </source>
</evidence>
<dbReference type="Pfam" id="PF00126">
    <property type="entry name" value="HTH_1"/>
    <property type="match status" value="1"/>
</dbReference>
<dbReference type="Proteomes" id="UP000366065">
    <property type="component" value="Unassembled WGS sequence"/>
</dbReference>
<dbReference type="PANTHER" id="PTHR30419:SF30">
    <property type="entry name" value="LYSR FAMILY TRANSCRIPTIONAL REGULATOR"/>
    <property type="match status" value="1"/>
</dbReference>
<protein>
    <submittedName>
        <fullName evidence="6">LysR family transcriptional regulator</fullName>
    </submittedName>
</protein>
<evidence type="ECO:0000313" key="6">
    <source>
        <dbReference type="EMBL" id="VVE25598.1"/>
    </source>
</evidence>
<dbReference type="EMBL" id="CABPRV010000008">
    <property type="protein sequence ID" value="VVE25598.1"/>
    <property type="molecule type" value="Genomic_DNA"/>
</dbReference>
<proteinExistence type="inferred from homology"/>
<comment type="similarity">
    <text evidence="1">Belongs to the LysR transcriptional regulatory family.</text>
</comment>
<keyword evidence="3" id="KW-0238">DNA-binding</keyword>
<dbReference type="InterPro" id="IPR000847">
    <property type="entry name" value="LysR_HTH_N"/>
</dbReference>
<evidence type="ECO:0000313" key="7">
    <source>
        <dbReference type="Proteomes" id="UP000366065"/>
    </source>
</evidence>
<dbReference type="InterPro" id="IPR036388">
    <property type="entry name" value="WH-like_DNA-bd_sf"/>
</dbReference>
<keyword evidence="7" id="KW-1185">Reference proteome</keyword>
<dbReference type="InterPro" id="IPR036390">
    <property type="entry name" value="WH_DNA-bd_sf"/>
</dbReference>